<dbReference type="AlphaFoldDB" id="A0A9W7GFB1"/>
<proteinExistence type="predicted"/>
<comment type="caution">
    <text evidence="3">The sequence shown here is derived from an EMBL/GenBank/DDBJ whole genome shotgun (WGS) entry which is preliminary data.</text>
</comment>
<dbReference type="PANTHER" id="PTHR44329:SF289">
    <property type="entry name" value="SERINE_THREONINE-PROTEIN KINASE VIK"/>
    <property type="match status" value="1"/>
</dbReference>
<dbReference type="PANTHER" id="PTHR44329">
    <property type="entry name" value="SERINE/THREONINE-PROTEIN KINASE TNNI3K-RELATED"/>
    <property type="match status" value="1"/>
</dbReference>
<evidence type="ECO:0000256" key="1">
    <source>
        <dbReference type="SAM" id="MobiDB-lite"/>
    </source>
</evidence>
<dbReference type="InterPro" id="IPR001245">
    <property type="entry name" value="Ser-Thr/Tyr_kinase_cat_dom"/>
</dbReference>
<dbReference type="Gene3D" id="1.10.510.10">
    <property type="entry name" value="Transferase(Phosphotransferase) domain 1"/>
    <property type="match status" value="1"/>
</dbReference>
<name>A0A9W7GFB1_9STRA</name>
<dbReference type="SUPFAM" id="SSF56112">
    <property type="entry name" value="Protein kinase-like (PK-like)"/>
    <property type="match status" value="1"/>
</dbReference>
<evidence type="ECO:0000313" key="4">
    <source>
        <dbReference type="Proteomes" id="UP001165065"/>
    </source>
</evidence>
<reference evidence="4" key="1">
    <citation type="journal article" date="2023" name="Commun. Biol.">
        <title>Genome analysis of Parmales, the sister group of diatoms, reveals the evolutionary specialization of diatoms from phago-mixotrophs to photoautotrophs.</title>
        <authorList>
            <person name="Ban H."/>
            <person name="Sato S."/>
            <person name="Yoshikawa S."/>
            <person name="Yamada K."/>
            <person name="Nakamura Y."/>
            <person name="Ichinomiya M."/>
            <person name="Sato N."/>
            <person name="Blanc-Mathieu R."/>
            <person name="Endo H."/>
            <person name="Kuwata A."/>
            <person name="Ogata H."/>
        </authorList>
    </citation>
    <scope>NUCLEOTIDE SEQUENCE [LARGE SCALE GENOMIC DNA]</scope>
</reference>
<gene>
    <name evidence="3" type="ORF">TrCOL_g3087</name>
</gene>
<evidence type="ECO:0000313" key="3">
    <source>
        <dbReference type="EMBL" id="GMI43807.1"/>
    </source>
</evidence>
<feature type="compositionally biased region" description="Polar residues" evidence="1">
    <location>
        <begin position="85"/>
        <end position="94"/>
    </location>
</feature>
<dbReference type="InterPro" id="IPR000719">
    <property type="entry name" value="Prot_kinase_dom"/>
</dbReference>
<dbReference type="PROSITE" id="PS50011">
    <property type="entry name" value="PROTEIN_KINASE_DOM"/>
    <property type="match status" value="1"/>
</dbReference>
<feature type="domain" description="Protein kinase" evidence="2">
    <location>
        <begin position="104"/>
        <end position="399"/>
    </location>
</feature>
<protein>
    <recommendedName>
        <fullName evidence="2">Protein kinase domain-containing protein</fullName>
    </recommendedName>
</protein>
<accession>A0A9W7GFB1</accession>
<dbReference type="InterPro" id="IPR011009">
    <property type="entry name" value="Kinase-like_dom_sf"/>
</dbReference>
<dbReference type="EMBL" id="BRYA01000200">
    <property type="protein sequence ID" value="GMI43807.1"/>
    <property type="molecule type" value="Genomic_DNA"/>
</dbReference>
<dbReference type="OrthoDB" id="192555at2759"/>
<feature type="region of interest" description="Disordered" evidence="1">
    <location>
        <begin position="49"/>
        <end position="94"/>
    </location>
</feature>
<dbReference type="Proteomes" id="UP001165065">
    <property type="component" value="Unassembled WGS sequence"/>
</dbReference>
<dbReference type="GO" id="GO:0005524">
    <property type="term" value="F:ATP binding"/>
    <property type="evidence" value="ECO:0007669"/>
    <property type="project" value="InterPro"/>
</dbReference>
<dbReference type="Pfam" id="PF07714">
    <property type="entry name" value="PK_Tyr_Ser-Thr"/>
    <property type="match status" value="1"/>
</dbReference>
<feature type="compositionally biased region" description="Low complexity" evidence="1">
    <location>
        <begin position="56"/>
        <end position="84"/>
    </location>
</feature>
<organism evidence="3 4">
    <name type="scientific">Triparma columacea</name>
    <dbReference type="NCBI Taxonomy" id="722753"/>
    <lineage>
        <taxon>Eukaryota</taxon>
        <taxon>Sar</taxon>
        <taxon>Stramenopiles</taxon>
        <taxon>Ochrophyta</taxon>
        <taxon>Bolidophyceae</taxon>
        <taxon>Parmales</taxon>
        <taxon>Triparmaceae</taxon>
        <taxon>Triparma</taxon>
    </lineage>
</organism>
<dbReference type="GO" id="GO:0004674">
    <property type="term" value="F:protein serine/threonine kinase activity"/>
    <property type="evidence" value="ECO:0007669"/>
    <property type="project" value="TreeGrafter"/>
</dbReference>
<keyword evidence="4" id="KW-1185">Reference proteome</keyword>
<evidence type="ECO:0000259" key="2">
    <source>
        <dbReference type="PROSITE" id="PS50011"/>
    </source>
</evidence>
<sequence>MRRASSSSVVVTTFDAASTYHLQSGKKNRGRRSSSVALLDESEHGIEKCRRRRSLSEGSLSAPTAITTTTTTTSSASSSSSFSSQDTNPQSPSYTNDAISWGALTDVRFHREGSFSLIFEARLNSEPVMVKLLKYDHDFIDEHASDLFLQEADLILDNPVPSPYVIDLIGRGSILKGTPSRPSFIVMEKLTETLSDRLARIRANNRGGILRSLSWKKSHDTWEASLKARLTTILQIATALAHCHTLLSPTSCVIHRDVNPSNIGFRDDGTAVLFDFNNAKLIEQYDATKGELPREMTGDVGNLRYQSPEMTCHNPTGSGTDVYSFAILAWEIASLQVPYGETLSTNEYLLRVVEGGDRPVLSDKVSWPSPFRNLLSDCFAENQLDRPHMVTVTEALTLIVNNFNE</sequence>
<dbReference type="InterPro" id="IPR051681">
    <property type="entry name" value="Ser/Thr_Kinases-Pseudokinases"/>
</dbReference>